<name>A0AAD6LC59_9ROSI</name>
<gene>
    <name evidence="3" type="ORF">NC653_039816</name>
</gene>
<protein>
    <submittedName>
        <fullName evidence="3">Uncharacterized protein</fullName>
    </submittedName>
</protein>
<dbReference type="Proteomes" id="UP001164929">
    <property type="component" value="Chromosome 18"/>
</dbReference>
<keyword evidence="2" id="KW-0472">Membrane</keyword>
<organism evidence="3 4">
    <name type="scientific">Populus alba x Populus x berolinensis</name>
    <dbReference type="NCBI Taxonomy" id="444605"/>
    <lineage>
        <taxon>Eukaryota</taxon>
        <taxon>Viridiplantae</taxon>
        <taxon>Streptophyta</taxon>
        <taxon>Embryophyta</taxon>
        <taxon>Tracheophyta</taxon>
        <taxon>Spermatophyta</taxon>
        <taxon>Magnoliopsida</taxon>
        <taxon>eudicotyledons</taxon>
        <taxon>Gunneridae</taxon>
        <taxon>Pentapetalae</taxon>
        <taxon>rosids</taxon>
        <taxon>fabids</taxon>
        <taxon>Malpighiales</taxon>
        <taxon>Salicaceae</taxon>
        <taxon>Saliceae</taxon>
        <taxon>Populus</taxon>
    </lineage>
</organism>
<keyword evidence="2" id="KW-1133">Transmembrane helix</keyword>
<feature type="compositionally biased region" description="Basic and acidic residues" evidence="1">
    <location>
        <begin position="129"/>
        <end position="162"/>
    </location>
</feature>
<feature type="region of interest" description="Disordered" evidence="1">
    <location>
        <begin position="128"/>
        <end position="162"/>
    </location>
</feature>
<sequence length="198" mass="22680">MPSPCQMERWTPLMVARSWHRNELGVILTTQQENQSQICPSPYISIPFMSIVKIARYSSLRMLSVMHKNISIVSDPVLLEVAVANEHWVNESRKHQTMRPLKLLENGSPKEIVLLILGVPGVIGLGSRGSERDDRGRDRKGHKDDARDESRRGRDGHSSDREERYRGTADGFFLLYLLLFLFIVFQFICINASLTKFL</sequence>
<keyword evidence="2" id="KW-0812">Transmembrane</keyword>
<evidence type="ECO:0000256" key="2">
    <source>
        <dbReference type="SAM" id="Phobius"/>
    </source>
</evidence>
<dbReference type="AlphaFoldDB" id="A0AAD6LC59"/>
<accession>A0AAD6LC59</accession>
<evidence type="ECO:0000313" key="4">
    <source>
        <dbReference type="Proteomes" id="UP001164929"/>
    </source>
</evidence>
<evidence type="ECO:0000313" key="3">
    <source>
        <dbReference type="EMBL" id="KAJ6957961.1"/>
    </source>
</evidence>
<feature type="transmembrane region" description="Helical" evidence="2">
    <location>
        <begin position="171"/>
        <end position="194"/>
    </location>
</feature>
<keyword evidence="4" id="KW-1185">Reference proteome</keyword>
<proteinExistence type="predicted"/>
<comment type="caution">
    <text evidence="3">The sequence shown here is derived from an EMBL/GenBank/DDBJ whole genome shotgun (WGS) entry which is preliminary data.</text>
</comment>
<dbReference type="EMBL" id="JAQIZT010000018">
    <property type="protein sequence ID" value="KAJ6957961.1"/>
    <property type="molecule type" value="Genomic_DNA"/>
</dbReference>
<evidence type="ECO:0000256" key="1">
    <source>
        <dbReference type="SAM" id="MobiDB-lite"/>
    </source>
</evidence>
<reference evidence="3 4" key="1">
    <citation type="journal article" date="2023" name="Mol. Ecol. Resour.">
        <title>Chromosome-level genome assembly of a triploid poplar Populus alba 'Berolinensis'.</title>
        <authorList>
            <person name="Chen S."/>
            <person name="Yu Y."/>
            <person name="Wang X."/>
            <person name="Wang S."/>
            <person name="Zhang T."/>
            <person name="Zhou Y."/>
            <person name="He R."/>
            <person name="Meng N."/>
            <person name="Wang Y."/>
            <person name="Liu W."/>
            <person name="Liu Z."/>
            <person name="Liu J."/>
            <person name="Guo Q."/>
            <person name="Huang H."/>
            <person name="Sederoff R.R."/>
            <person name="Wang G."/>
            <person name="Qu G."/>
            <person name="Chen S."/>
        </authorList>
    </citation>
    <scope>NUCLEOTIDE SEQUENCE [LARGE SCALE GENOMIC DNA]</scope>
    <source>
        <strain evidence="3">SC-2020</strain>
    </source>
</reference>